<evidence type="ECO:0000313" key="2">
    <source>
        <dbReference type="EMBL" id="SDJ99441.1"/>
    </source>
</evidence>
<evidence type="ECO:0000313" key="3">
    <source>
        <dbReference type="Proteomes" id="UP000198694"/>
    </source>
</evidence>
<protein>
    <submittedName>
        <fullName evidence="2">Uncharacterized protein</fullName>
    </submittedName>
</protein>
<dbReference type="AlphaFoldDB" id="A0A1G8Y9N5"/>
<dbReference type="EMBL" id="FNFL01000002">
    <property type="protein sequence ID" value="SDJ99441.1"/>
    <property type="molecule type" value="Genomic_DNA"/>
</dbReference>
<reference evidence="2 3" key="1">
    <citation type="submission" date="2016-10" db="EMBL/GenBank/DDBJ databases">
        <authorList>
            <person name="de Groot N.N."/>
        </authorList>
    </citation>
    <scope>NUCLEOTIDE SEQUENCE [LARGE SCALE GENOMIC DNA]</scope>
    <source>
        <strain evidence="2 3">CGMCC 1.6502</strain>
    </source>
</reference>
<dbReference type="OrthoDB" id="2973293at2"/>
<keyword evidence="1" id="KW-0472">Membrane</keyword>
<feature type="transmembrane region" description="Helical" evidence="1">
    <location>
        <begin position="100"/>
        <end position="129"/>
    </location>
</feature>
<keyword evidence="1" id="KW-1133">Transmembrane helix</keyword>
<evidence type="ECO:0000256" key="1">
    <source>
        <dbReference type="SAM" id="Phobius"/>
    </source>
</evidence>
<accession>A0A1G8Y9N5</accession>
<sequence>MDYIIFVLFVLISWGLLFRATKREKRLLGGISAVLGVGFIIGSQIVKLQSGFFTGQSTESSEAVGEWVLPGTVLLGVYLLIAINYRWIRLALTKTAGVKWTFIALDVLFSIAYLFFGYFLLFIIAFLYFPFAP</sequence>
<name>A0A1G8Y9N5_9BACI</name>
<keyword evidence="3" id="KW-1185">Reference proteome</keyword>
<feature type="transmembrane region" description="Helical" evidence="1">
    <location>
        <begin position="67"/>
        <end position="88"/>
    </location>
</feature>
<dbReference type="RefSeq" id="WP_093212626.1">
    <property type="nucleotide sequence ID" value="NZ_FNFL01000002.1"/>
</dbReference>
<feature type="transmembrane region" description="Helical" evidence="1">
    <location>
        <begin position="28"/>
        <end position="47"/>
    </location>
</feature>
<organism evidence="2 3">
    <name type="scientific">Sediminibacillus albus</name>
    <dbReference type="NCBI Taxonomy" id="407036"/>
    <lineage>
        <taxon>Bacteria</taxon>
        <taxon>Bacillati</taxon>
        <taxon>Bacillota</taxon>
        <taxon>Bacilli</taxon>
        <taxon>Bacillales</taxon>
        <taxon>Bacillaceae</taxon>
        <taxon>Sediminibacillus</taxon>
    </lineage>
</organism>
<gene>
    <name evidence="2" type="ORF">SAMN05216243_1485</name>
</gene>
<keyword evidence="1" id="KW-0812">Transmembrane</keyword>
<proteinExistence type="predicted"/>
<dbReference type="Proteomes" id="UP000198694">
    <property type="component" value="Unassembled WGS sequence"/>
</dbReference>
<feature type="transmembrane region" description="Helical" evidence="1">
    <location>
        <begin position="6"/>
        <end position="21"/>
    </location>
</feature>